<sequence length="114" mass="12915">SRRSVRTKHVYTSKNSGLFRSAVKQTKLSQFEFCKMESLSEVTSDPFLSSIRKLPPRQAKSLHKEALQLLKQPELTRQETRNDSDLDTSGSTSESESNDSKIEDAYKIFVTGSK</sequence>
<feature type="region of interest" description="Disordered" evidence="1">
    <location>
        <begin position="69"/>
        <end position="100"/>
    </location>
</feature>
<proteinExistence type="predicted"/>
<dbReference type="EMBL" id="CAKOFQ010006660">
    <property type="protein sequence ID" value="CAH1955490.1"/>
    <property type="molecule type" value="Genomic_DNA"/>
</dbReference>
<name>A0A9P0NVA4_ACAOB</name>
<organism evidence="2 3">
    <name type="scientific">Acanthoscelides obtectus</name>
    <name type="common">Bean weevil</name>
    <name type="synonym">Bruchus obtectus</name>
    <dbReference type="NCBI Taxonomy" id="200917"/>
    <lineage>
        <taxon>Eukaryota</taxon>
        <taxon>Metazoa</taxon>
        <taxon>Ecdysozoa</taxon>
        <taxon>Arthropoda</taxon>
        <taxon>Hexapoda</taxon>
        <taxon>Insecta</taxon>
        <taxon>Pterygota</taxon>
        <taxon>Neoptera</taxon>
        <taxon>Endopterygota</taxon>
        <taxon>Coleoptera</taxon>
        <taxon>Polyphaga</taxon>
        <taxon>Cucujiformia</taxon>
        <taxon>Chrysomeloidea</taxon>
        <taxon>Chrysomelidae</taxon>
        <taxon>Bruchinae</taxon>
        <taxon>Bruchini</taxon>
        <taxon>Acanthoscelides</taxon>
    </lineage>
</organism>
<dbReference type="Proteomes" id="UP001152888">
    <property type="component" value="Unassembled WGS sequence"/>
</dbReference>
<accession>A0A9P0NVA4</accession>
<evidence type="ECO:0000313" key="2">
    <source>
        <dbReference type="EMBL" id="CAH1955490.1"/>
    </source>
</evidence>
<comment type="caution">
    <text evidence="2">The sequence shown here is derived from an EMBL/GenBank/DDBJ whole genome shotgun (WGS) entry which is preliminary data.</text>
</comment>
<feature type="non-terminal residue" evidence="2">
    <location>
        <position position="114"/>
    </location>
</feature>
<feature type="compositionally biased region" description="Basic and acidic residues" evidence="1">
    <location>
        <begin position="74"/>
        <end position="84"/>
    </location>
</feature>
<keyword evidence="3" id="KW-1185">Reference proteome</keyword>
<evidence type="ECO:0000256" key="1">
    <source>
        <dbReference type="SAM" id="MobiDB-lite"/>
    </source>
</evidence>
<reference evidence="2" key="1">
    <citation type="submission" date="2022-03" db="EMBL/GenBank/DDBJ databases">
        <authorList>
            <person name="Sayadi A."/>
        </authorList>
    </citation>
    <scope>NUCLEOTIDE SEQUENCE</scope>
</reference>
<dbReference type="AlphaFoldDB" id="A0A9P0NVA4"/>
<protein>
    <submittedName>
        <fullName evidence="2">Uncharacterized protein</fullName>
    </submittedName>
</protein>
<gene>
    <name evidence="2" type="ORF">ACAOBT_LOCUS1086</name>
</gene>
<evidence type="ECO:0000313" key="3">
    <source>
        <dbReference type="Proteomes" id="UP001152888"/>
    </source>
</evidence>